<accession>N9NKY7</accession>
<evidence type="ECO:0000313" key="2">
    <source>
        <dbReference type="Proteomes" id="UP000013248"/>
    </source>
</evidence>
<reference evidence="1 2" key="1">
    <citation type="submission" date="2013-02" db="EMBL/GenBank/DDBJ databases">
        <title>The Genome Sequence of Acinetobacter sp. ANC 3862.</title>
        <authorList>
            <consortium name="The Broad Institute Genome Sequencing Platform"/>
            <consortium name="The Broad Institute Genome Sequencing Center for Infectious Disease"/>
            <person name="Cerqueira G."/>
            <person name="Feldgarden M."/>
            <person name="Courvalin P."/>
            <person name="Perichon B."/>
            <person name="Grillot-Courvalin C."/>
            <person name="Clermont D."/>
            <person name="Rocha E."/>
            <person name="Yoon E.-J."/>
            <person name="Nemec A."/>
            <person name="Walker B."/>
            <person name="Young S.K."/>
            <person name="Zeng Q."/>
            <person name="Gargeya S."/>
            <person name="Fitzgerald M."/>
            <person name="Haas B."/>
            <person name="Abouelleil A."/>
            <person name="Alvarado L."/>
            <person name="Arachchi H.M."/>
            <person name="Berlin A.M."/>
            <person name="Chapman S.B."/>
            <person name="Dewar J."/>
            <person name="Goldberg J."/>
            <person name="Griggs A."/>
            <person name="Gujja S."/>
            <person name="Hansen M."/>
            <person name="Howarth C."/>
            <person name="Imamovic A."/>
            <person name="Larimer J."/>
            <person name="McCowan C."/>
            <person name="Murphy C."/>
            <person name="Neiman D."/>
            <person name="Pearson M."/>
            <person name="Priest M."/>
            <person name="Roberts A."/>
            <person name="Saif S."/>
            <person name="Shea T."/>
            <person name="Sisk P."/>
            <person name="Sykes S."/>
            <person name="Wortman J."/>
            <person name="Nusbaum C."/>
            <person name="Birren B."/>
        </authorList>
    </citation>
    <scope>NUCLEOTIDE SEQUENCE [LARGE SCALE GENOMIC DNA]</scope>
    <source>
        <strain evidence="1 2">ANC 3862</strain>
    </source>
</reference>
<comment type="caution">
    <text evidence="1">The sequence shown here is derived from an EMBL/GenBank/DDBJ whole genome shotgun (WGS) entry which is preliminary data.</text>
</comment>
<protein>
    <submittedName>
        <fullName evidence="1">Uncharacterized protein</fullName>
    </submittedName>
</protein>
<dbReference type="HOGENOM" id="CLU_1227766_0_0_6"/>
<dbReference type="AlphaFoldDB" id="N9NKY7"/>
<dbReference type="Proteomes" id="UP000013248">
    <property type="component" value="Unassembled WGS sequence"/>
</dbReference>
<dbReference type="PATRIC" id="fig|1217705.3.peg.1056"/>
<dbReference type="STRING" id="1217705.F900_01101"/>
<evidence type="ECO:0000313" key="1">
    <source>
        <dbReference type="EMBL" id="ENX02655.1"/>
    </source>
</evidence>
<dbReference type="EMBL" id="APRP01000014">
    <property type="protein sequence ID" value="ENX02655.1"/>
    <property type="molecule type" value="Genomic_DNA"/>
</dbReference>
<dbReference type="RefSeq" id="WP_005215696.1">
    <property type="nucleotide sequence ID" value="NZ_KB850089.1"/>
</dbReference>
<gene>
    <name evidence="1" type="ORF">F900_01101</name>
</gene>
<name>N9NKY7_9GAMM</name>
<proteinExistence type="predicted"/>
<organism evidence="1 2">
    <name type="scientific">Acinetobacter modestus</name>
    <dbReference type="NCBI Taxonomy" id="1776740"/>
    <lineage>
        <taxon>Bacteria</taxon>
        <taxon>Pseudomonadati</taxon>
        <taxon>Pseudomonadota</taxon>
        <taxon>Gammaproteobacteria</taxon>
        <taxon>Moraxellales</taxon>
        <taxon>Moraxellaceae</taxon>
        <taxon>Acinetobacter</taxon>
    </lineage>
</organism>
<sequence length="225" mass="24471">MNFEINTEVNLDMTVRITGRDQATGADVLKLNALFKAVEDLGGTITLPEPETPNNNGWELTNAVLVNGVISYTGGLFEEEGTGSTYNGLFAKKSLAIGESATVGFKFASADITYFAFAVDDGTKYGSWGDLGAVIFQNELAARLISGRDWSDEHKVDLQDNTTYTARIERTAIDTVVLSVSDLNNNLLKERIVTIAEADLKRIWLSAHFANVSTVFSTELTTQTS</sequence>